<sequence>MFKKGVGRVQGIGKCAVQANGDFIN</sequence>
<dbReference type="EMBL" id="HACA01029325">
    <property type="protein sequence ID" value="CDW46686.1"/>
    <property type="molecule type" value="Transcribed_RNA"/>
</dbReference>
<reference evidence="1" key="1">
    <citation type="submission" date="2014-05" db="EMBL/GenBank/DDBJ databases">
        <authorList>
            <person name="Chronopoulou M."/>
        </authorList>
    </citation>
    <scope>NUCLEOTIDE SEQUENCE</scope>
    <source>
        <tissue evidence="1">Whole organism</tissue>
    </source>
</reference>
<organism evidence="1">
    <name type="scientific">Lepeophtheirus salmonis</name>
    <name type="common">Salmon louse</name>
    <name type="synonym">Caligus salmonis</name>
    <dbReference type="NCBI Taxonomy" id="72036"/>
    <lineage>
        <taxon>Eukaryota</taxon>
        <taxon>Metazoa</taxon>
        <taxon>Ecdysozoa</taxon>
        <taxon>Arthropoda</taxon>
        <taxon>Crustacea</taxon>
        <taxon>Multicrustacea</taxon>
        <taxon>Hexanauplia</taxon>
        <taxon>Copepoda</taxon>
        <taxon>Siphonostomatoida</taxon>
        <taxon>Caligidae</taxon>
        <taxon>Lepeophtheirus</taxon>
    </lineage>
</organism>
<accession>A0A0K2V9S6</accession>
<dbReference type="AlphaFoldDB" id="A0A0K2V9S6"/>
<proteinExistence type="predicted"/>
<protein>
    <submittedName>
        <fullName evidence="1">Uncharacterized protein</fullName>
    </submittedName>
</protein>
<name>A0A0K2V9S6_LEPSM</name>
<evidence type="ECO:0000313" key="1">
    <source>
        <dbReference type="EMBL" id="CDW46686.1"/>
    </source>
</evidence>